<proteinExistence type="predicted"/>
<gene>
    <name evidence="1" type="ORF">HPLM_LOCUS17558</name>
</gene>
<reference evidence="3" key="1">
    <citation type="submission" date="2017-02" db="UniProtKB">
        <authorList>
            <consortium name="WormBaseParasite"/>
        </authorList>
    </citation>
    <scope>IDENTIFICATION</scope>
</reference>
<dbReference type="WBParaSite" id="HPLM_0001756601-mRNA-1">
    <property type="protein sequence ID" value="HPLM_0001756601-mRNA-1"/>
    <property type="gene ID" value="HPLM_0001756601"/>
</dbReference>
<keyword evidence="2" id="KW-1185">Reference proteome</keyword>
<dbReference type="EMBL" id="UZAF01020028">
    <property type="protein sequence ID" value="VDO65714.1"/>
    <property type="molecule type" value="Genomic_DNA"/>
</dbReference>
<sequence>MFHRISLFEEILKKLDNRACSCPRLPLTSRESVTAPNQRLS</sequence>
<evidence type="ECO:0000313" key="3">
    <source>
        <dbReference type="WBParaSite" id="HPLM_0001756601-mRNA-1"/>
    </source>
</evidence>
<protein>
    <submittedName>
        <fullName evidence="1 3">Uncharacterized protein</fullName>
    </submittedName>
</protein>
<dbReference type="Proteomes" id="UP000268014">
    <property type="component" value="Unassembled WGS sequence"/>
</dbReference>
<reference evidence="1 2" key="2">
    <citation type="submission" date="2018-11" db="EMBL/GenBank/DDBJ databases">
        <authorList>
            <consortium name="Pathogen Informatics"/>
        </authorList>
    </citation>
    <scope>NUCLEOTIDE SEQUENCE [LARGE SCALE GENOMIC DNA]</scope>
    <source>
        <strain evidence="1 2">MHpl1</strain>
    </source>
</reference>
<name>A0A0N4X014_HAEPC</name>
<evidence type="ECO:0000313" key="2">
    <source>
        <dbReference type="Proteomes" id="UP000268014"/>
    </source>
</evidence>
<dbReference type="AlphaFoldDB" id="A0A0N4X014"/>
<evidence type="ECO:0000313" key="1">
    <source>
        <dbReference type="EMBL" id="VDO65714.1"/>
    </source>
</evidence>
<organism evidence="3">
    <name type="scientific">Haemonchus placei</name>
    <name type="common">Barber's pole worm</name>
    <dbReference type="NCBI Taxonomy" id="6290"/>
    <lineage>
        <taxon>Eukaryota</taxon>
        <taxon>Metazoa</taxon>
        <taxon>Ecdysozoa</taxon>
        <taxon>Nematoda</taxon>
        <taxon>Chromadorea</taxon>
        <taxon>Rhabditida</taxon>
        <taxon>Rhabditina</taxon>
        <taxon>Rhabditomorpha</taxon>
        <taxon>Strongyloidea</taxon>
        <taxon>Trichostrongylidae</taxon>
        <taxon>Haemonchus</taxon>
    </lineage>
</organism>
<accession>A0A0N4X014</accession>